<feature type="region of interest" description="Disordered" evidence="1">
    <location>
        <begin position="334"/>
        <end position="358"/>
    </location>
</feature>
<evidence type="ECO:0000313" key="4">
    <source>
        <dbReference type="Proteomes" id="UP000037507"/>
    </source>
</evidence>
<dbReference type="OrthoDB" id="5414302at2"/>
<protein>
    <recommendedName>
        <fullName evidence="2">Integrase catalytic domain-containing protein</fullName>
    </recommendedName>
</protein>
<dbReference type="Proteomes" id="UP000037507">
    <property type="component" value="Unassembled WGS sequence"/>
</dbReference>
<dbReference type="InterPro" id="IPR012337">
    <property type="entry name" value="RNaseH-like_sf"/>
</dbReference>
<dbReference type="Pfam" id="PF00665">
    <property type="entry name" value="rve"/>
    <property type="match status" value="1"/>
</dbReference>
<evidence type="ECO:0000259" key="2">
    <source>
        <dbReference type="PROSITE" id="PS50994"/>
    </source>
</evidence>
<comment type="caution">
    <text evidence="3">The sequence shown here is derived from an EMBL/GenBank/DDBJ whole genome shotgun (WGS) entry which is preliminary data.</text>
</comment>
<dbReference type="EMBL" id="LFYT02000082">
    <property type="protein sequence ID" value="PVE05401.1"/>
    <property type="molecule type" value="Genomic_DNA"/>
</dbReference>
<feature type="compositionally biased region" description="Basic and acidic residues" evidence="1">
    <location>
        <begin position="347"/>
        <end position="358"/>
    </location>
</feature>
<dbReference type="InterPro" id="IPR036397">
    <property type="entry name" value="RNaseH_sf"/>
</dbReference>
<accession>A0A2T7SRE1</accession>
<organism evidence="3 4">
    <name type="scientific">Limnohabitans planktonicus II-D5</name>
    <dbReference type="NCBI Taxonomy" id="1293045"/>
    <lineage>
        <taxon>Bacteria</taxon>
        <taxon>Pseudomonadati</taxon>
        <taxon>Pseudomonadota</taxon>
        <taxon>Betaproteobacteria</taxon>
        <taxon>Burkholderiales</taxon>
        <taxon>Comamonadaceae</taxon>
        <taxon>Limnohabitans</taxon>
    </lineage>
</organism>
<evidence type="ECO:0000256" key="1">
    <source>
        <dbReference type="SAM" id="MobiDB-lite"/>
    </source>
</evidence>
<dbReference type="GO" id="GO:0003676">
    <property type="term" value="F:nucleic acid binding"/>
    <property type="evidence" value="ECO:0007669"/>
    <property type="project" value="InterPro"/>
</dbReference>
<keyword evidence="4" id="KW-1185">Reference proteome</keyword>
<dbReference type="RefSeq" id="WP_116695973.1">
    <property type="nucleotide sequence ID" value="NZ_LFYT02000082.1"/>
</dbReference>
<dbReference type="InterPro" id="IPR009057">
    <property type="entry name" value="Homeodomain-like_sf"/>
</dbReference>
<dbReference type="InterPro" id="IPR048020">
    <property type="entry name" value="Transpos_IS3"/>
</dbReference>
<dbReference type="AlphaFoldDB" id="A0A2T7SRE1"/>
<dbReference type="SUPFAM" id="SSF53098">
    <property type="entry name" value="Ribonuclease H-like"/>
    <property type="match status" value="1"/>
</dbReference>
<dbReference type="PANTHER" id="PTHR46889">
    <property type="entry name" value="TRANSPOSASE INSF FOR INSERTION SEQUENCE IS3B-RELATED"/>
    <property type="match status" value="1"/>
</dbReference>
<dbReference type="SUPFAM" id="SSF46689">
    <property type="entry name" value="Homeodomain-like"/>
    <property type="match status" value="1"/>
</dbReference>
<proteinExistence type="predicted"/>
<dbReference type="InterPro" id="IPR050900">
    <property type="entry name" value="Transposase_IS3/IS150/IS904"/>
</dbReference>
<evidence type="ECO:0000313" key="3">
    <source>
        <dbReference type="EMBL" id="PVE05401.1"/>
    </source>
</evidence>
<dbReference type="NCBIfam" id="NF033516">
    <property type="entry name" value="transpos_IS3"/>
    <property type="match status" value="1"/>
</dbReference>
<dbReference type="PROSITE" id="PS50994">
    <property type="entry name" value="INTEGRASE"/>
    <property type="match status" value="1"/>
</dbReference>
<name>A0A2T7SRE1_9BURK</name>
<sequence>MMNSTLQRQILLPLIEQAIADGARAQQACAQIGMSVRTLQRWVHPCGHEGDRRVSTLRAHSVPPNQLSQAEREAAMSVLNSEEFKDLPPSQIVPRLADQGKYVCSESTMYRLLHCAQQMGHRRLERVPRKVSKPRALVATEPDQVYCWDITYLPTQVRGMHFYLYLFVDIFSRKIVGWQVFDCESAQLAADLLRDICERQCIPEGQLTVHSDNGSPMKGETMLATMWRLGITPSRSRPSVSNDNPYSESLFRTLKFRPQLPLGPFTDILHARRWVTDLVHWYNTEHRHSAIRFVTPTQRHAGLDGPMLAKREDVYAAARQANPNRWSATARNWHPVNEVHLNPHTPKPTENKNLRKPA</sequence>
<dbReference type="PANTHER" id="PTHR46889:SF4">
    <property type="entry name" value="TRANSPOSASE INSO FOR INSERTION SEQUENCE ELEMENT IS911B-RELATED"/>
    <property type="match status" value="1"/>
</dbReference>
<dbReference type="InterPro" id="IPR001584">
    <property type="entry name" value="Integrase_cat-core"/>
</dbReference>
<gene>
    <name evidence="3" type="ORF">H663_020425</name>
</gene>
<feature type="domain" description="Integrase catalytic" evidence="2">
    <location>
        <begin position="138"/>
        <end position="304"/>
    </location>
</feature>
<dbReference type="Gene3D" id="3.30.420.10">
    <property type="entry name" value="Ribonuclease H-like superfamily/Ribonuclease H"/>
    <property type="match status" value="1"/>
</dbReference>
<reference evidence="3" key="1">
    <citation type="submission" date="2017-04" db="EMBL/GenBank/DDBJ databases">
        <title>Unexpected and diverse lifestyles within the genus Limnohabitans.</title>
        <authorList>
            <person name="Kasalicky V."/>
            <person name="Mehrshad M."/>
            <person name="Andrei S.-A."/>
            <person name="Salcher M."/>
            <person name="Kratochvilova H."/>
            <person name="Simek K."/>
            <person name="Ghai R."/>
        </authorList>
    </citation>
    <scope>NUCLEOTIDE SEQUENCE [LARGE SCALE GENOMIC DNA]</scope>
    <source>
        <strain evidence="3">II-D5</strain>
    </source>
</reference>
<dbReference type="GO" id="GO:0015074">
    <property type="term" value="P:DNA integration"/>
    <property type="evidence" value="ECO:0007669"/>
    <property type="project" value="InterPro"/>
</dbReference>